<gene>
    <name evidence="1" type="ORF">LTR37_000774</name>
</gene>
<organism evidence="1 2">
    <name type="scientific">Vermiconidia calcicola</name>
    <dbReference type="NCBI Taxonomy" id="1690605"/>
    <lineage>
        <taxon>Eukaryota</taxon>
        <taxon>Fungi</taxon>
        <taxon>Dikarya</taxon>
        <taxon>Ascomycota</taxon>
        <taxon>Pezizomycotina</taxon>
        <taxon>Dothideomycetes</taxon>
        <taxon>Dothideomycetidae</taxon>
        <taxon>Mycosphaerellales</taxon>
        <taxon>Extremaceae</taxon>
        <taxon>Vermiconidia</taxon>
    </lineage>
</organism>
<reference evidence="1" key="1">
    <citation type="submission" date="2023-07" db="EMBL/GenBank/DDBJ databases">
        <title>Black Yeasts Isolated from many extreme environments.</title>
        <authorList>
            <person name="Coleine C."/>
            <person name="Stajich J.E."/>
            <person name="Selbmann L."/>
        </authorList>
    </citation>
    <scope>NUCLEOTIDE SEQUENCE</scope>
    <source>
        <strain evidence="1">CCFEE 5714</strain>
    </source>
</reference>
<proteinExistence type="predicted"/>
<accession>A0ACC3NXE4</accession>
<protein>
    <submittedName>
        <fullName evidence="1">Uncharacterized protein</fullName>
    </submittedName>
</protein>
<name>A0ACC3NXE4_9PEZI</name>
<evidence type="ECO:0000313" key="2">
    <source>
        <dbReference type="Proteomes" id="UP001281147"/>
    </source>
</evidence>
<comment type="caution">
    <text evidence="1">The sequence shown here is derived from an EMBL/GenBank/DDBJ whole genome shotgun (WGS) entry which is preliminary data.</text>
</comment>
<dbReference type="EMBL" id="JAUTXU010000004">
    <property type="protein sequence ID" value="KAK3724726.1"/>
    <property type="molecule type" value="Genomic_DNA"/>
</dbReference>
<evidence type="ECO:0000313" key="1">
    <source>
        <dbReference type="EMBL" id="KAK3724726.1"/>
    </source>
</evidence>
<dbReference type="Proteomes" id="UP001281147">
    <property type="component" value="Unassembled WGS sequence"/>
</dbReference>
<sequence>MARKRKPDTEVREPERKSARQSTSNKYASSNRIQRSSTEPEQARTSPTKTRPQGAELTSDSAQEGEAATLQPSTERKRGISQVEESMSPSQHSKSNSDTASPQRNATTPLGLSDLDSNINFAAEHVRSGEESKDGEKKHTDIEEEDSDSDELPADPLALRRPRKPNAAHQPSVRDGHATTATSEEGASEDLLSQAEQHQPTSGGIDQELGGGDVAKKDMSRPQPVDGAAGKTWSVLEQEEENETETSHPQQTSVYANDNVTFLSEREPIVNELDKPRATDTGMKGVGTSGEAGEVEEATDTSNLGPPQAQHSTTPNSVVVSAPDPISHLYPKQPMQPWSPTNIREALARANDRNRPVDSLEDFPIGLLKLIFVPILPEQLTKVGKDGQIVSLVPGIMCVSPYLCDVCRQEYFEEGLSSQWDISRKEGGAPQIFKEHIRSSRRLSTADGAEASTTAAAHPGTNDPVLKVKIKVVNWKLPTLHAIADFVWCFADPEVAGGNGIETKYEITKDDIAKDPARRDIMELLPALENEGRRLFEAGVDNFEAVREATWQFMTRIYKEGYVHRVYYAVLYVRSCNQAVWERDAYEDAVENDQKEKKKPVKKVQGRR</sequence>
<keyword evidence="2" id="KW-1185">Reference proteome</keyword>